<dbReference type="InterPro" id="IPR036097">
    <property type="entry name" value="HisK_dim/P_sf"/>
</dbReference>
<keyword evidence="6" id="KW-0418">Kinase</keyword>
<reference evidence="6 7" key="1">
    <citation type="submission" date="2015-11" db="EMBL/GenBank/DDBJ databases">
        <title>Genomic analysis of 38 Legionella species identifies large and diverse effector repertoires.</title>
        <authorList>
            <person name="Burstein D."/>
            <person name="Amaro F."/>
            <person name="Zusman T."/>
            <person name="Lifshitz Z."/>
            <person name="Cohen O."/>
            <person name="Gilbert J.A."/>
            <person name="Pupko T."/>
            <person name="Shuman H.A."/>
            <person name="Segal G."/>
        </authorList>
    </citation>
    <scope>NUCLEOTIDE SEQUENCE [LARGE SCALE GENOMIC DNA]</scope>
    <source>
        <strain evidence="6 7">Mt.St.Helens-4</strain>
    </source>
</reference>
<organism evidence="6 7">
    <name type="scientific">Legionella sainthelensi</name>
    <dbReference type="NCBI Taxonomy" id="28087"/>
    <lineage>
        <taxon>Bacteria</taxon>
        <taxon>Pseudomonadati</taxon>
        <taxon>Pseudomonadota</taxon>
        <taxon>Gammaproteobacteria</taxon>
        <taxon>Legionellales</taxon>
        <taxon>Legionellaceae</taxon>
        <taxon>Legionella</taxon>
    </lineage>
</organism>
<gene>
    <name evidence="6" type="ORF">Lsai_2924</name>
</gene>
<dbReference type="eggNOG" id="COG2205">
    <property type="taxonomic scope" value="Bacteria"/>
</dbReference>
<feature type="transmembrane region" description="Helical" evidence="4">
    <location>
        <begin position="85"/>
        <end position="103"/>
    </location>
</feature>
<dbReference type="PANTHER" id="PTHR43547">
    <property type="entry name" value="TWO-COMPONENT HISTIDINE KINASE"/>
    <property type="match status" value="1"/>
</dbReference>
<dbReference type="PROSITE" id="PS50109">
    <property type="entry name" value="HIS_KIN"/>
    <property type="match status" value="1"/>
</dbReference>
<evidence type="ECO:0000256" key="3">
    <source>
        <dbReference type="ARBA" id="ARBA00022553"/>
    </source>
</evidence>
<accession>A0A0W0YBV9</accession>
<feature type="domain" description="Histidine kinase" evidence="5">
    <location>
        <begin position="200"/>
        <end position="419"/>
    </location>
</feature>
<evidence type="ECO:0000256" key="2">
    <source>
        <dbReference type="ARBA" id="ARBA00012438"/>
    </source>
</evidence>
<evidence type="ECO:0000313" key="7">
    <source>
        <dbReference type="Proteomes" id="UP000054621"/>
    </source>
</evidence>
<sequence>MKRLKESLLIIYQYLSKQTEDASHQITLFGIVMMINYPLFGVFWKFESFQLSEEFCLRLIATFLCACLALNRFWPRFLLRWLPVFWYLVLLFCLPYFFCYLTLINHCSTLWLMNCVSAIFFLLLVTSALGSLILIFGGCGLAFFSYFLTHRVMEYIPGTISLFSLSMTCVAAAVIGVLFARDREIIIAGRLSGMRMFASSIAHDLRTPLASIYLQAELQGIILNKIKNSEIRNDLQESLNKITRGIETSNRIISMQLSNIRHNKFNTSNFSIYPIHNLIERAVDDYPLKETQKSLIHVNYENNFSIWLEELAFKNLLWNLLKNSLEYIEETGKGIISIWLEVGVGKDNFNYLHVKDTARGIYSKNFGKIFERFYSERQNGTGLGLAYCKLLMQEAGGDIFCKGKLNEFAHFTVKFPKID</sequence>
<name>A0A0W0YBV9_9GAMM</name>
<feature type="transmembrane region" description="Helical" evidence="4">
    <location>
        <begin position="115"/>
        <end position="148"/>
    </location>
</feature>
<dbReference type="OrthoDB" id="8573961at2"/>
<feature type="transmembrane region" description="Helical" evidence="4">
    <location>
        <begin position="55"/>
        <end position="73"/>
    </location>
</feature>
<keyword evidence="4" id="KW-0472">Membrane</keyword>
<keyword evidence="4" id="KW-0812">Transmembrane</keyword>
<feature type="transmembrane region" description="Helical" evidence="4">
    <location>
        <begin position="22"/>
        <end position="43"/>
    </location>
</feature>
<dbReference type="InterPro" id="IPR005467">
    <property type="entry name" value="His_kinase_dom"/>
</dbReference>
<dbReference type="Gene3D" id="1.10.287.130">
    <property type="match status" value="1"/>
</dbReference>
<dbReference type="EMBL" id="LNYV01000037">
    <property type="protein sequence ID" value="KTD54102.1"/>
    <property type="molecule type" value="Genomic_DNA"/>
</dbReference>
<dbReference type="Gene3D" id="3.30.565.10">
    <property type="entry name" value="Histidine kinase-like ATPase, C-terminal domain"/>
    <property type="match status" value="1"/>
</dbReference>
<dbReference type="PATRIC" id="fig|28087.4.peg.3142"/>
<dbReference type="InterPro" id="IPR004358">
    <property type="entry name" value="Sig_transdc_His_kin-like_C"/>
</dbReference>
<evidence type="ECO:0000256" key="1">
    <source>
        <dbReference type="ARBA" id="ARBA00000085"/>
    </source>
</evidence>
<comment type="caution">
    <text evidence="6">The sequence shown here is derived from an EMBL/GenBank/DDBJ whole genome shotgun (WGS) entry which is preliminary data.</text>
</comment>
<dbReference type="SMART" id="SM00388">
    <property type="entry name" value="HisKA"/>
    <property type="match status" value="1"/>
</dbReference>
<comment type="catalytic activity">
    <reaction evidence="1">
        <text>ATP + protein L-histidine = ADP + protein N-phospho-L-histidine.</text>
        <dbReference type="EC" id="2.7.13.3"/>
    </reaction>
</comment>
<dbReference type="GO" id="GO:0000155">
    <property type="term" value="F:phosphorelay sensor kinase activity"/>
    <property type="evidence" value="ECO:0007669"/>
    <property type="project" value="InterPro"/>
</dbReference>
<dbReference type="Proteomes" id="UP000054621">
    <property type="component" value="Unassembled WGS sequence"/>
</dbReference>
<dbReference type="CDD" id="cd00075">
    <property type="entry name" value="HATPase"/>
    <property type="match status" value="1"/>
</dbReference>
<keyword evidence="4" id="KW-1133">Transmembrane helix</keyword>
<evidence type="ECO:0000259" key="5">
    <source>
        <dbReference type="PROSITE" id="PS50109"/>
    </source>
</evidence>
<dbReference type="InterPro" id="IPR036890">
    <property type="entry name" value="HATPase_C_sf"/>
</dbReference>
<dbReference type="SMART" id="SM00387">
    <property type="entry name" value="HATPase_c"/>
    <property type="match status" value="1"/>
</dbReference>
<feature type="transmembrane region" description="Helical" evidence="4">
    <location>
        <begin position="160"/>
        <end position="180"/>
    </location>
</feature>
<keyword evidence="6" id="KW-0808">Transferase</keyword>
<dbReference type="STRING" id="28087.Lsai_2924"/>
<dbReference type="InterPro" id="IPR003661">
    <property type="entry name" value="HisK_dim/P_dom"/>
</dbReference>
<dbReference type="PRINTS" id="PR00344">
    <property type="entry name" value="BCTRLSENSOR"/>
</dbReference>
<evidence type="ECO:0000313" key="6">
    <source>
        <dbReference type="EMBL" id="KTD54102.1"/>
    </source>
</evidence>
<dbReference type="Pfam" id="PF02518">
    <property type="entry name" value="HATPase_c"/>
    <property type="match status" value="1"/>
</dbReference>
<dbReference type="EC" id="2.7.13.3" evidence="2"/>
<dbReference type="InterPro" id="IPR003594">
    <property type="entry name" value="HATPase_dom"/>
</dbReference>
<dbReference type="SUPFAM" id="SSF55874">
    <property type="entry name" value="ATPase domain of HSP90 chaperone/DNA topoisomerase II/histidine kinase"/>
    <property type="match status" value="1"/>
</dbReference>
<dbReference type="AlphaFoldDB" id="A0A0W0YBV9"/>
<dbReference type="SUPFAM" id="SSF47384">
    <property type="entry name" value="Homodimeric domain of signal transducing histidine kinase"/>
    <property type="match status" value="1"/>
</dbReference>
<evidence type="ECO:0000256" key="4">
    <source>
        <dbReference type="SAM" id="Phobius"/>
    </source>
</evidence>
<dbReference type="PANTHER" id="PTHR43547:SF2">
    <property type="entry name" value="HYBRID SIGNAL TRANSDUCTION HISTIDINE KINASE C"/>
    <property type="match status" value="1"/>
</dbReference>
<dbReference type="RefSeq" id="WP_027271408.1">
    <property type="nucleotide sequence ID" value="NZ_CAAAJE010000017.1"/>
</dbReference>
<protein>
    <recommendedName>
        <fullName evidence="2">histidine kinase</fullName>
        <ecNumber evidence="2">2.7.13.3</ecNumber>
    </recommendedName>
</protein>
<dbReference type="CDD" id="cd00082">
    <property type="entry name" value="HisKA"/>
    <property type="match status" value="1"/>
</dbReference>
<dbReference type="Pfam" id="PF00512">
    <property type="entry name" value="HisKA"/>
    <property type="match status" value="1"/>
</dbReference>
<proteinExistence type="predicted"/>
<keyword evidence="3" id="KW-0597">Phosphoprotein</keyword>